<evidence type="ECO:0000259" key="8">
    <source>
        <dbReference type="Pfam" id="PF07540"/>
    </source>
</evidence>
<comment type="function">
    <text evidence="5">Required for synthesis of 60S ribosomal subunits and the transport of pre-ribosomes from the nucleoplasm to the cytoplasm.</text>
</comment>
<keyword evidence="3" id="KW-0175">Coiled coil</keyword>
<feature type="compositionally biased region" description="Basic residues" evidence="6">
    <location>
        <begin position="1"/>
        <end position="10"/>
    </location>
</feature>
<keyword evidence="5" id="KW-0690">Ribosome biogenesis</keyword>
<dbReference type="PANTHER" id="PTHR14428">
    <property type="entry name" value="NUCLEOLAR COMPLEX PROTEIN 3"/>
    <property type="match status" value="1"/>
</dbReference>
<feature type="region of interest" description="Disordered" evidence="6">
    <location>
        <begin position="507"/>
        <end position="572"/>
    </location>
</feature>
<comment type="caution">
    <text evidence="9">The sequence shown here is derived from an EMBL/GenBank/DDBJ whole genome shotgun (WGS) entry which is preliminary data.</text>
</comment>
<evidence type="ECO:0000256" key="6">
    <source>
        <dbReference type="SAM" id="MobiDB-lite"/>
    </source>
</evidence>
<organism evidence="9 10">
    <name type="scientific">Meripilus lineatus</name>
    <dbReference type="NCBI Taxonomy" id="2056292"/>
    <lineage>
        <taxon>Eukaryota</taxon>
        <taxon>Fungi</taxon>
        <taxon>Dikarya</taxon>
        <taxon>Basidiomycota</taxon>
        <taxon>Agaricomycotina</taxon>
        <taxon>Agaricomycetes</taxon>
        <taxon>Polyporales</taxon>
        <taxon>Meripilaceae</taxon>
        <taxon>Meripilus</taxon>
    </lineage>
</organism>
<feature type="compositionally biased region" description="Low complexity" evidence="6">
    <location>
        <begin position="136"/>
        <end position="154"/>
    </location>
</feature>
<dbReference type="GO" id="GO:0005730">
    <property type="term" value="C:nucleolus"/>
    <property type="evidence" value="ECO:0007669"/>
    <property type="project" value="UniProtKB-SubCell"/>
</dbReference>
<feature type="domain" description="CCAAT-binding factor" evidence="7">
    <location>
        <begin position="655"/>
        <end position="842"/>
    </location>
</feature>
<dbReference type="InterPro" id="IPR005612">
    <property type="entry name" value="CCAAT-binding_factor"/>
</dbReference>
<dbReference type="PANTHER" id="PTHR14428:SF5">
    <property type="entry name" value="NUCLEOLAR COMPLEX PROTEIN 3 HOMOLOG"/>
    <property type="match status" value="1"/>
</dbReference>
<evidence type="ECO:0000256" key="3">
    <source>
        <dbReference type="ARBA" id="ARBA00023054"/>
    </source>
</evidence>
<dbReference type="EMBL" id="JANAWD010000456">
    <property type="protein sequence ID" value="KAJ3479195.1"/>
    <property type="molecule type" value="Genomic_DNA"/>
</dbReference>
<dbReference type="GO" id="GO:0006270">
    <property type="term" value="P:DNA replication initiation"/>
    <property type="evidence" value="ECO:0007669"/>
    <property type="project" value="TreeGrafter"/>
</dbReference>
<dbReference type="GO" id="GO:0042254">
    <property type="term" value="P:ribosome biogenesis"/>
    <property type="evidence" value="ECO:0007669"/>
    <property type="project" value="UniProtKB-KW"/>
</dbReference>
<dbReference type="InterPro" id="IPR016903">
    <property type="entry name" value="Nucleolar_cplx-assoc_3"/>
</dbReference>
<protein>
    <recommendedName>
        <fullName evidence="5">Nucleolar complex-associated protein 3</fullName>
    </recommendedName>
</protein>
<evidence type="ECO:0000313" key="10">
    <source>
        <dbReference type="Proteomes" id="UP001212997"/>
    </source>
</evidence>
<sequence>MVLKGGKKRTSQVNRVSSKKRKLSSAREGAVKEKKVKGKERASDRATVPIPFKDDADIELSDQDLEFFEEHHGAAGFLRTLDEKSIARSKKETDRLHQLNKPVRASVVDDLPSIDSHDEDESSWGSDVDMEDDDLSVLSSSASDADDGASTSSEPARHSRTKKPADSDEEMDYETLPRKRRPSWEPESDEDAGIRRLPIKLANGQIQKTDAKVYLPKEPQNDKSDTEESGSEHEEASQRPLVEDVATGARFGRPAVIDVIGNKSRKARLQAAKEQIASICQDIVSDPENSVWSLLSHPCIHLTFPFDQLGLLRRLHTFSLPEISTPTHPDPVPNDLVIRKLTLLSQLAVFKDIIPGYRIRALTDKEKSEKVSQLVQRTRDWEQGLVGVYQSYLRSLEAEVKAKSELAENALQCMCTLLTEATHFNFRVNLMSTIVAYLSRKSWNTSSDLCLSAIIKVFRGDNTGEASLDVVRLLNRMVKERKFNIHPGVLSCLPHLRLKNELGIRASESKADKPGEHEGKNLSKGRAAGRRAKGKTTDQPHLSKKSKKALKERQEIAKEMREAAAEVDKEQRAANQTETLKLLFALYFRILKNPNPTPLLPAALQGISRFAHLVNIDFFRDLMQVLKGLMSRETPGAPQGPDSAPADMMAIQYHLLCIVTAFELLTGQGESSNYTWEALDIDLSDIINRLYAMIPPLSLVPNIESSPPQSSTSSSNSDNPRTSNDPLTSDLLFRALNLAFSPRTSASSGSPPWRSAAFCKRLLTASLHWPPATTIRALEFVGSLVERDSKIEALLCTDDQSVNGVYRPDLDDPQLCNPFGTSFWEVHLLLRTHWNADVRSAARKLSTLSSGSS</sequence>
<evidence type="ECO:0000256" key="2">
    <source>
        <dbReference type="ARBA" id="ARBA00007797"/>
    </source>
</evidence>
<evidence type="ECO:0000256" key="1">
    <source>
        <dbReference type="ARBA" id="ARBA00004604"/>
    </source>
</evidence>
<dbReference type="Pfam" id="PF07540">
    <property type="entry name" value="NOC3p"/>
    <property type="match status" value="1"/>
</dbReference>
<evidence type="ECO:0000256" key="4">
    <source>
        <dbReference type="ARBA" id="ARBA00023242"/>
    </source>
</evidence>
<evidence type="ECO:0000259" key="7">
    <source>
        <dbReference type="Pfam" id="PF03914"/>
    </source>
</evidence>
<feature type="compositionally biased region" description="Basic and acidic residues" evidence="6">
    <location>
        <begin position="507"/>
        <end position="521"/>
    </location>
</feature>
<dbReference type="InterPro" id="IPR011501">
    <property type="entry name" value="Noc3_N"/>
</dbReference>
<keyword evidence="4" id="KW-0539">Nucleus</keyword>
<feature type="region of interest" description="Disordered" evidence="6">
    <location>
        <begin position="702"/>
        <end position="724"/>
    </location>
</feature>
<feature type="compositionally biased region" description="Low complexity" evidence="6">
    <location>
        <begin position="705"/>
        <end position="724"/>
    </location>
</feature>
<reference evidence="9" key="1">
    <citation type="submission" date="2022-07" db="EMBL/GenBank/DDBJ databases">
        <title>Genome Sequence of Physisporinus lineatus.</title>
        <authorList>
            <person name="Buettner E."/>
        </authorList>
    </citation>
    <scope>NUCLEOTIDE SEQUENCE</scope>
    <source>
        <strain evidence="9">VT162</strain>
    </source>
</reference>
<gene>
    <name evidence="9" type="ORF">NLI96_g9230</name>
</gene>
<feature type="compositionally biased region" description="Basic and acidic residues" evidence="6">
    <location>
        <begin position="549"/>
        <end position="572"/>
    </location>
</feature>
<dbReference type="AlphaFoldDB" id="A0AAD5UVV8"/>
<feature type="compositionally biased region" description="Acidic residues" evidence="6">
    <location>
        <begin position="117"/>
        <end position="135"/>
    </location>
</feature>
<evidence type="ECO:0000313" key="9">
    <source>
        <dbReference type="EMBL" id="KAJ3479195.1"/>
    </source>
</evidence>
<feature type="compositionally biased region" description="Basic and acidic residues" evidence="6">
    <location>
        <begin position="29"/>
        <end position="44"/>
    </location>
</feature>
<comment type="subcellular location">
    <subcellularLocation>
        <location evidence="1 5">Nucleus</location>
        <location evidence="1 5">Nucleolus</location>
    </subcellularLocation>
</comment>
<dbReference type="Proteomes" id="UP001212997">
    <property type="component" value="Unassembled WGS sequence"/>
</dbReference>
<dbReference type="Pfam" id="PF03914">
    <property type="entry name" value="CBF"/>
    <property type="match status" value="1"/>
</dbReference>
<feature type="region of interest" description="Disordered" evidence="6">
    <location>
        <begin position="1"/>
        <end position="54"/>
    </location>
</feature>
<proteinExistence type="inferred from homology"/>
<accession>A0AAD5UVV8</accession>
<comment type="similarity">
    <text evidence="2 5">Belongs to the CBF/MAK21 family.</text>
</comment>
<name>A0AAD5UVV8_9APHY</name>
<feature type="domain" description="Nucleolar complex-associated protein 3 N-terminal" evidence="8">
    <location>
        <begin position="272"/>
        <end position="392"/>
    </location>
</feature>
<dbReference type="PIRSF" id="PIRSF028977">
    <property type="entry name" value="Nucleolar_complex_p3"/>
    <property type="match status" value="1"/>
</dbReference>
<keyword evidence="10" id="KW-1185">Reference proteome</keyword>
<feature type="region of interest" description="Disordered" evidence="6">
    <location>
        <begin position="89"/>
        <end position="243"/>
    </location>
</feature>
<dbReference type="GO" id="GO:0003682">
    <property type="term" value="F:chromatin binding"/>
    <property type="evidence" value="ECO:0007669"/>
    <property type="project" value="TreeGrafter"/>
</dbReference>
<feature type="compositionally biased region" description="Basic and acidic residues" evidence="6">
    <location>
        <begin position="219"/>
        <end position="237"/>
    </location>
</feature>
<evidence type="ECO:0000256" key="5">
    <source>
        <dbReference type="PIRNR" id="PIRNR028977"/>
    </source>
</evidence>